<dbReference type="InterPro" id="IPR000671">
    <property type="entry name" value="Peptidase_A31"/>
</dbReference>
<evidence type="ECO:0000313" key="1">
    <source>
        <dbReference type="EMBL" id="TCJ12963.1"/>
    </source>
</evidence>
<dbReference type="InterPro" id="IPR023430">
    <property type="entry name" value="Pept_HybD-like_dom_sf"/>
</dbReference>
<dbReference type="Proteomes" id="UP000295443">
    <property type="component" value="Unassembled WGS sequence"/>
</dbReference>
<keyword evidence="2" id="KW-1185">Reference proteome</keyword>
<sequence>MSAATLIVGIGNPSRGDDALGPLAIERLEAMAMADVELLTDFQLQVEYALDLQDRRRVVFVDAAESGPEPYAWAEVRPEQDTSYSSHELSPAAVLHTYAQLYGTPPVAHVLAVRGYRYDLGAPPSPAALANLDQAIRRLLAELA</sequence>
<gene>
    <name evidence="1" type="ORF">EZJ19_12125</name>
</gene>
<dbReference type="GO" id="GO:0008047">
    <property type="term" value="F:enzyme activator activity"/>
    <property type="evidence" value="ECO:0007669"/>
    <property type="project" value="InterPro"/>
</dbReference>
<dbReference type="RefSeq" id="WP_131447924.1">
    <property type="nucleotide sequence ID" value="NZ_SJZB01000042.1"/>
</dbReference>
<dbReference type="OrthoDB" id="9808862at2"/>
<dbReference type="EMBL" id="SJZB01000042">
    <property type="protein sequence ID" value="TCJ12963.1"/>
    <property type="molecule type" value="Genomic_DNA"/>
</dbReference>
<evidence type="ECO:0000313" key="2">
    <source>
        <dbReference type="Proteomes" id="UP000295443"/>
    </source>
</evidence>
<name>A0A4R1B8Z8_9PROT</name>
<dbReference type="SUPFAM" id="SSF53163">
    <property type="entry name" value="HybD-like"/>
    <property type="match status" value="1"/>
</dbReference>
<dbReference type="GO" id="GO:0004175">
    <property type="term" value="F:endopeptidase activity"/>
    <property type="evidence" value="ECO:0007669"/>
    <property type="project" value="TreeGrafter"/>
</dbReference>
<dbReference type="NCBIfam" id="TIGR00072">
    <property type="entry name" value="hydrog_prot"/>
    <property type="match status" value="1"/>
</dbReference>
<keyword evidence="1" id="KW-0645">Protease</keyword>
<organism evidence="1 2">
    <name type="scientific">Parasulfuritortus cantonensis</name>
    <dbReference type="NCBI Taxonomy" id="2528202"/>
    <lineage>
        <taxon>Bacteria</taxon>
        <taxon>Pseudomonadati</taxon>
        <taxon>Pseudomonadota</taxon>
        <taxon>Betaproteobacteria</taxon>
        <taxon>Nitrosomonadales</taxon>
        <taxon>Thiobacillaceae</taxon>
        <taxon>Parasulfuritortus</taxon>
    </lineage>
</organism>
<comment type="caution">
    <text evidence="1">The sequence shown here is derived from an EMBL/GenBank/DDBJ whole genome shotgun (WGS) entry which is preliminary data.</text>
</comment>
<reference evidence="1 2" key="1">
    <citation type="submission" date="2019-03" db="EMBL/GenBank/DDBJ databases">
        <title>Genome sequence of Thiobacillaceae bacterium LSR1, a sulfur-oxidizing bacterium isolated from freshwater sediment.</title>
        <authorList>
            <person name="Li S."/>
        </authorList>
    </citation>
    <scope>NUCLEOTIDE SEQUENCE [LARGE SCALE GENOMIC DNA]</scope>
    <source>
        <strain evidence="1 2">LSR1</strain>
    </source>
</reference>
<dbReference type="GO" id="GO:0016485">
    <property type="term" value="P:protein processing"/>
    <property type="evidence" value="ECO:0007669"/>
    <property type="project" value="TreeGrafter"/>
</dbReference>
<dbReference type="PANTHER" id="PTHR30302:SF5">
    <property type="entry name" value="SLR1876 PROTEIN"/>
    <property type="match status" value="1"/>
</dbReference>
<keyword evidence="1" id="KW-0378">Hydrolase</keyword>
<accession>A0A4R1B8Z8</accession>
<dbReference type="PANTHER" id="PTHR30302">
    <property type="entry name" value="HYDROGENASE 1 MATURATION PROTEASE"/>
    <property type="match status" value="1"/>
</dbReference>
<proteinExistence type="predicted"/>
<dbReference type="CDD" id="cd06066">
    <property type="entry name" value="H2MP_NAD-link-bidir"/>
    <property type="match status" value="1"/>
</dbReference>
<dbReference type="Gene3D" id="3.40.50.1450">
    <property type="entry name" value="HybD-like"/>
    <property type="match status" value="1"/>
</dbReference>
<dbReference type="AlphaFoldDB" id="A0A4R1B8Z8"/>
<protein>
    <submittedName>
        <fullName evidence="1">Hydrogenase maturation protease</fullName>
    </submittedName>
</protein>